<name>A0A9D1JDY9_9FIRM</name>
<accession>A0A9D1JDY9</accession>
<dbReference type="EMBL" id="DVHN01000164">
    <property type="protein sequence ID" value="HIR89653.1"/>
    <property type="molecule type" value="Genomic_DNA"/>
</dbReference>
<comment type="caution">
    <text evidence="1">The sequence shown here is derived from an EMBL/GenBank/DDBJ whole genome shotgun (WGS) entry which is preliminary data.</text>
</comment>
<evidence type="ECO:0000313" key="2">
    <source>
        <dbReference type="Proteomes" id="UP000824201"/>
    </source>
</evidence>
<evidence type="ECO:0000313" key="1">
    <source>
        <dbReference type="EMBL" id="HIR89653.1"/>
    </source>
</evidence>
<proteinExistence type="predicted"/>
<protein>
    <submittedName>
        <fullName evidence="1">Uncharacterized protein</fullName>
    </submittedName>
</protein>
<reference evidence="1" key="1">
    <citation type="submission" date="2020-10" db="EMBL/GenBank/DDBJ databases">
        <authorList>
            <person name="Gilroy R."/>
        </authorList>
    </citation>
    <scope>NUCLEOTIDE SEQUENCE</scope>
    <source>
        <strain evidence="1">ChiW13-3771</strain>
    </source>
</reference>
<reference evidence="1" key="2">
    <citation type="journal article" date="2021" name="PeerJ">
        <title>Extensive microbial diversity within the chicken gut microbiome revealed by metagenomics and culture.</title>
        <authorList>
            <person name="Gilroy R."/>
            <person name="Ravi A."/>
            <person name="Getino M."/>
            <person name="Pursley I."/>
            <person name="Horton D.L."/>
            <person name="Alikhan N.F."/>
            <person name="Baker D."/>
            <person name="Gharbi K."/>
            <person name="Hall N."/>
            <person name="Watson M."/>
            <person name="Adriaenssens E.M."/>
            <person name="Foster-Nyarko E."/>
            <person name="Jarju S."/>
            <person name="Secka A."/>
            <person name="Antonio M."/>
            <person name="Oren A."/>
            <person name="Chaudhuri R.R."/>
            <person name="La Ragione R."/>
            <person name="Hildebrand F."/>
            <person name="Pallen M.J."/>
        </authorList>
    </citation>
    <scope>NUCLEOTIDE SEQUENCE</scope>
    <source>
        <strain evidence="1">ChiW13-3771</strain>
    </source>
</reference>
<gene>
    <name evidence="1" type="ORF">IAC96_11965</name>
</gene>
<dbReference type="Proteomes" id="UP000824201">
    <property type="component" value="Unassembled WGS sequence"/>
</dbReference>
<organism evidence="1 2">
    <name type="scientific">Candidatus Fimimorpha faecalis</name>
    <dbReference type="NCBI Taxonomy" id="2840824"/>
    <lineage>
        <taxon>Bacteria</taxon>
        <taxon>Bacillati</taxon>
        <taxon>Bacillota</taxon>
        <taxon>Clostridia</taxon>
        <taxon>Eubacteriales</taxon>
        <taxon>Candidatus Fimimorpha</taxon>
    </lineage>
</organism>
<sequence length="203" mass="24137">MIRVGLTRMRPVECELYLYPAELYDIDGLERYDDLETLYRYAYERLKKYYKEEVGLYINGGLLIEVLTAMLAAENLDIVLHIFHWNRETGVYIEQKIRTRIDMEQEQEKETVERSLCGKRHFAIKAIPIFEEIPKERVMDFEWMQCQADSQLEQLAGERIKLYASGLTQALISVWNAAKKYSVELEVLHYNIDTEDYFIQKLM</sequence>
<dbReference type="AlphaFoldDB" id="A0A9D1JDY9"/>